<dbReference type="SUPFAM" id="SSF50022">
    <property type="entry name" value="ISP domain"/>
    <property type="match status" value="1"/>
</dbReference>
<dbReference type="PROSITE" id="PS51296">
    <property type="entry name" value="RIESKE"/>
    <property type="match status" value="1"/>
</dbReference>
<evidence type="ECO:0000256" key="1">
    <source>
        <dbReference type="ARBA" id="ARBA00002494"/>
    </source>
</evidence>
<dbReference type="PRINTS" id="PR00162">
    <property type="entry name" value="RIESKE"/>
</dbReference>
<evidence type="ECO:0000256" key="10">
    <source>
        <dbReference type="SAM" id="MobiDB-lite"/>
    </source>
</evidence>
<dbReference type="GO" id="GO:0004497">
    <property type="term" value="F:monooxygenase activity"/>
    <property type="evidence" value="ECO:0007669"/>
    <property type="project" value="UniProtKB-ARBA"/>
</dbReference>
<evidence type="ECO:0000256" key="4">
    <source>
        <dbReference type="ARBA" id="ARBA00022723"/>
    </source>
</evidence>
<dbReference type="GO" id="GO:0016020">
    <property type="term" value="C:membrane"/>
    <property type="evidence" value="ECO:0007669"/>
    <property type="project" value="InterPro"/>
</dbReference>
<keyword evidence="7" id="KW-1015">Disulfide bond</keyword>
<dbReference type="EMBL" id="QQXL01000002">
    <property type="protein sequence ID" value="RKW71004.1"/>
    <property type="molecule type" value="Genomic_DNA"/>
</dbReference>
<organism evidence="13 14">
    <name type="scientific">Galactobacter caseinivorans</name>
    <dbReference type="NCBI Taxonomy" id="2676123"/>
    <lineage>
        <taxon>Bacteria</taxon>
        <taxon>Bacillati</taxon>
        <taxon>Actinomycetota</taxon>
        <taxon>Actinomycetes</taxon>
        <taxon>Micrococcales</taxon>
        <taxon>Micrococcaceae</taxon>
        <taxon>Galactobacter</taxon>
    </lineage>
</organism>
<evidence type="ECO:0000256" key="9">
    <source>
        <dbReference type="ARBA" id="ARBA00034078"/>
    </source>
</evidence>
<dbReference type="GO" id="GO:0046872">
    <property type="term" value="F:metal ion binding"/>
    <property type="evidence" value="ECO:0007669"/>
    <property type="project" value="UniProtKB-KW"/>
</dbReference>
<comment type="function">
    <text evidence="1">Iron-sulfur subunit of the cytochrome bc1 complex, an essential component of the respiratory electron transport chain required for ATP synthesis. The bc1 complex catalyzes the oxidation of menaquinol and the reduction of cytochrome c in the respiratory chain. The bc1 complex operates through a Q-cycle mechanism that couples electron transfer to generation of the proton gradient that drives ATP synthesis.</text>
</comment>
<keyword evidence="11" id="KW-1133">Transmembrane helix</keyword>
<dbReference type="PANTHER" id="PTHR10134">
    <property type="entry name" value="CYTOCHROME B-C1 COMPLEX SUBUNIT RIESKE, MITOCHONDRIAL"/>
    <property type="match status" value="1"/>
</dbReference>
<comment type="caution">
    <text evidence="13">The sequence shown here is derived from an EMBL/GenBank/DDBJ whole genome shotgun (WGS) entry which is preliminary data.</text>
</comment>
<dbReference type="GO" id="GO:0051537">
    <property type="term" value="F:2 iron, 2 sulfur cluster binding"/>
    <property type="evidence" value="ECO:0007669"/>
    <property type="project" value="UniProtKB-KW"/>
</dbReference>
<evidence type="ECO:0000256" key="6">
    <source>
        <dbReference type="ARBA" id="ARBA00023014"/>
    </source>
</evidence>
<evidence type="ECO:0000256" key="5">
    <source>
        <dbReference type="ARBA" id="ARBA00023004"/>
    </source>
</evidence>
<dbReference type="Pfam" id="PF00355">
    <property type="entry name" value="Rieske"/>
    <property type="match status" value="1"/>
</dbReference>
<evidence type="ECO:0000256" key="2">
    <source>
        <dbReference type="ARBA" id="ARBA00015816"/>
    </source>
</evidence>
<keyword evidence="3" id="KW-0001">2Fe-2S</keyword>
<evidence type="ECO:0000256" key="8">
    <source>
        <dbReference type="ARBA" id="ARBA00029586"/>
    </source>
</evidence>
<keyword evidence="14" id="KW-1185">Reference proteome</keyword>
<dbReference type="Gene3D" id="2.102.10.10">
    <property type="entry name" value="Rieske [2Fe-2S] iron-sulphur domain"/>
    <property type="match status" value="1"/>
</dbReference>
<keyword evidence="6" id="KW-0411">Iron-sulfur</keyword>
<keyword evidence="4" id="KW-0479">Metal-binding</keyword>
<reference evidence="13 14" key="1">
    <citation type="submission" date="2018-07" db="EMBL/GenBank/DDBJ databases">
        <title>Arthrobacter sp. nov., isolated from raw cow's milk with high bacterial count.</title>
        <authorList>
            <person name="Hahne J."/>
            <person name="Isele D."/>
            <person name="Lipski A."/>
        </authorList>
    </citation>
    <scope>NUCLEOTIDE SEQUENCE [LARGE SCALE GENOMIC DNA]</scope>
    <source>
        <strain evidence="13 14">JZ R-183</strain>
    </source>
</reference>
<comment type="cofactor">
    <cofactor evidence="9">
        <name>[2Fe-2S] cluster</name>
        <dbReference type="ChEBI" id="CHEBI:190135"/>
    </cofactor>
</comment>
<feature type="region of interest" description="Disordered" evidence="10">
    <location>
        <begin position="1"/>
        <end position="33"/>
    </location>
</feature>
<dbReference type="CDD" id="cd03467">
    <property type="entry name" value="Rieske"/>
    <property type="match status" value="1"/>
</dbReference>
<keyword evidence="11" id="KW-0812">Transmembrane</keyword>
<gene>
    <name evidence="13" type="ORF">DWQ67_04145</name>
</gene>
<evidence type="ECO:0000256" key="11">
    <source>
        <dbReference type="SAM" id="Phobius"/>
    </source>
</evidence>
<dbReference type="InterPro" id="IPR017941">
    <property type="entry name" value="Rieske_2Fe-2S"/>
</dbReference>
<keyword evidence="11" id="KW-0472">Membrane</keyword>
<protein>
    <recommendedName>
        <fullName evidence="2">Cytochrome bc1 complex Rieske iron-sulfur subunit</fullName>
    </recommendedName>
    <alternativeName>
        <fullName evidence="8">Cytochrome bc1 reductase complex subunit QcrA</fullName>
    </alternativeName>
</protein>
<evidence type="ECO:0000256" key="7">
    <source>
        <dbReference type="ARBA" id="ARBA00023157"/>
    </source>
</evidence>
<dbReference type="Proteomes" id="UP000273119">
    <property type="component" value="Unassembled WGS sequence"/>
</dbReference>
<feature type="compositionally biased region" description="Low complexity" evidence="10">
    <location>
        <begin position="21"/>
        <end position="33"/>
    </location>
</feature>
<feature type="transmembrane region" description="Helical" evidence="11">
    <location>
        <begin position="54"/>
        <end position="75"/>
    </location>
</feature>
<feature type="domain" description="Rieske" evidence="12">
    <location>
        <begin position="91"/>
        <end position="185"/>
    </location>
</feature>
<keyword evidence="5" id="KW-0408">Iron</keyword>
<sequence length="187" mass="18947">MLSAITAPRWKDDGMSHTETSSPASASASAAASRPVTEAGSCCRSRRQMLGQTLLGGTVVAGAALGLAACAAPAAPEQAPAAPDSASGTGHDVLAASELAVGAEAAVSINKANVLLYRQDETTVLAYSAVCTHAGCQVGTSENTQFFCDCHSSTFSAKDGSVVSGPAPRPLERYAAAIEKDRVMVYL</sequence>
<name>A0A496PKH3_9MICC</name>
<dbReference type="InterPro" id="IPR005805">
    <property type="entry name" value="Rieske_Fe-S_prot_C"/>
</dbReference>
<accession>A0A496PKH3</accession>
<evidence type="ECO:0000313" key="14">
    <source>
        <dbReference type="Proteomes" id="UP000273119"/>
    </source>
</evidence>
<dbReference type="AlphaFoldDB" id="A0A496PKH3"/>
<dbReference type="InterPro" id="IPR036922">
    <property type="entry name" value="Rieske_2Fe-2S_sf"/>
</dbReference>
<dbReference type="GO" id="GO:0016705">
    <property type="term" value="F:oxidoreductase activity, acting on paired donors, with incorporation or reduction of molecular oxygen"/>
    <property type="evidence" value="ECO:0007669"/>
    <property type="project" value="UniProtKB-ARBA"/>
</dbReference>
<proteinExistence type="predicted"/>
<dbReference type="InterPro" id="IPR014349">
    <property type="entry name" value="Rieske_Fe-S_prot"/>
</dbReference>
<evidence type="ECO:0000313" key="13">
    <source>
        <dbReference type="EMBL" id="RKW71004.1"/>
    </source>
</evidence>
<evidence type="ECO:0000259" key="12">
    <source>
        <dbReference type="PROSITE" id="PS51296"/>
    </source>
</evidence>
<evidence type="ECO:0000256" key="3">
    <source>
        <dbReference type="ARBA" id="ARBA00022714"/>
    </source>
</evidence>